<dbReference type="EMBL" id="JACCCC010000001">
    <property type="protein sequence ID" value="NYE48238.1"/>
    <property type="molecule type" value="Genomic_DNA"/>
</dbReference>
<dbReference type="InterPro" id="IPR038282">
    <property type="entry name" value="DUF2267_sf"/>
</dbReference>
<comment type="caution">
    <text evidence="2">The sequence shown here is derived from an EMBL/GenBank/DDBJ whole genome shotgun (WGS) entry which is preliminary data.</text>
</comment>
<dbReference type="AlphaFoldDB" id="A0A852TWD3"/>
<sequence length="132" mass="14234">MQHDEFIGKVQNQADLANRGEAEQATRVTLETLAEHLPDGLARNLAGQLPTEIGEHLERASGSGSGEAGAERFGLREFVDRVGERAGVQRAGAEQSVRAVCAVVGEAVNEPELEKVRGVLPDDLRSLLPRQR</sequence>
<protein>
    <submittedName>
        <fullName evidence="2">Uncharacterized protein (DUF2267 family)</fullName>
    </submittedName>
</protein>
<organism evidence="2 3">
    <name type="scientific">Spinactinospora alkalitolerans</name>
    <dbReference type="NCBI Taxonomy" id="687207"/>
    <lineage>
        <taxon>Bacteria</taxon>
        <taxon>Bacillati</taxon>
        <taxon>Actinomycetota</taxon>
        <taxon>Actinomycetes</taxon>
        <taxon>Streptosporangiales</taxon>
        <taxon>Nocardiopsidaceae</taxon>
        <taxon>Spinactinospora</taxon>
    </lineage>
</organism>
<evidence type="ECO:0000313" key="2">
    <source>
        <dbReference type="EMBL" id="NYE48238.1"/>
    </source>
</evidence>
<dbReference type="Proteomes" id="UP000589036">
    <property type="component" value="Unassembled WGS sequence"/>
</dbReference>
<feature type="region of interest" description="Disordered" evidence="1">
    <location>
        <begin position="1"/>
        <end position="23"/>
    </location>
</feature>
<evidence type="ECO:0000313" key="3">
    <source>
        <dbReference type="Proteomes" id="UP000589036"/>
    </source>
</evidence>
<keyword evidence="3" id="KW-1185">Reference proteome</keyword>
<gene>
    <name evidence="2" type="ORF">HDA32_003358</name>
</gene>
<name>A0A852TWD3_9ACTN</name>
<dbReference type="Pfam" id="PF10025">
    <property type="entry name" value="DUF2267"/>
    <property type="match status" value="1"/>
</dbReference>
<dbReference type="Gene3D" id="1.10.490.110">
    <property type="entry name" value="Uncharacterized conserved protein DUF2267"/>
    <property type="match status" value="1"/>
</dbReference>
<reference evidence="2 3" key="1">
    <citation type="submission" date="2020-07" db="EMBL/GenBank/DDBJ databases">
        <title>Sequencing the genomes of 1000 actinobacteria strains.</title>
        <authorList>
            <person name="Klenk H.-P."/>
        </authorList>
    </citation>
    <scope>NUCLEOTIDE SEQUENCE [LARGE SCALE GENOMIC DNA]</scope>
    <source>
        <strain evidence="2 3">CXB654</strain>
    </source>
</reference>
<proteinExistence type="predicted"/>
<dbReference type="InterPro" id="IPR018727">
    <property type="entry name" value="DUF2267"/>
</dbReference>
<accession>A0A852TWD3</accession>
<evidence type="ECO:0000256" key="1">
    <source>
        <dbReference type="SAM" id="MobiDB-lite"/>
    </source>
</evidence>
<dbReference type="RefSeq" id="WP_179644060.1">
    <property type="nucleotide sequence ID" value="NZ_BAAAYY010000016.1"/>
</dbReference>